<name>A0A016SXU6_9BILA</name>
<reference evidence="2" key="1">
    <citation type="journal article" date="2015" name="Nat. Genet.">
        <title>The genome and transcriptome of the zoonotic hookworm Ancylostoma ceylanicum identify infection-specific gene families.</title>
        <authorList>
            <person name="Schwarz E.M."/>
            <person name="Hu Y."/>
            <person name="Antoshechkin I."/>
            <person name="Miller M.M."/>
            <person name="Sternberg P.W."/>
            <person name="Aroian R.V."/>
        </authorList>
    </citation>
    <scope>NUCLEOTIDE SEQUENCE</scope>
    <source>
        <strain evidence="2">HY135</strain>
    </source>
</reference>
<comment type="caution">
    <text evidence="1">The sequence shown here is derived from an EMBL/GenBank/DDBJ whole genome shotgun (WGS) entry which is preliminary data.</text>
</comment>
<sequence>MFPNRFCVTYQTTRVPTTGHSLEWKLRRIYIRARADPFQPFKSLAGRLRASGFSRVGMDQLARLCDATSTLGRMPCTTVL</sequence>
<keyword evidence="2" id="KW-1185">Reference proteome</keyword>
<evidence type="ECO:0000313" key="1">
    <source>
        <dbReference type="EMBL" id="EYB95201.1"/>
    </source>
</evidence>
<evidence type="ECO:0000313" key="2">
    <source>
        <dbReference type="Proteomes" id="UP000024635"/>
    </source>
</evidence>
<dbReference type="EMBL" id="JARK01001498">
    <property type="protein sequence ID" value="EYB95201.1"/>
    <property type="molecule type" value="Genomic_DNA"/>
</dbReference>
<accession>A0A016SXU6</accession>
<organism evidence="1 2">
    <name type="scientific">Ancylostoma ceylanicum</name>
    <dbReference type="NCBI Taxonomy" id="53326"/>
    <lineage>
        <taxon>Eukaryota</taxon>
        <taxon>Metazoa</taxon>
        <taxon>Ecdysozoa</taxon>
        <taxon>Nematoda</taxon>
        <taxon>Chromadorea</taxon>
        <taxon>Rhabditida</taxon>
        <taxon>Rhabditina</taxon>
        <taxon>Rhabditomorpha</taxon>
        <taxon>Strongyloidea</taxon>
        <taxon>Ancylostomatidae</taxon>
        <taxon>Ancylostomatinae</taxon>
        <taxon>Ancylostoma</taxon>
    </lineage>
</organism>
<protein>
    <submittedName>
        <fullName evidence="1">Uncharacterized protein</fullName>
    </submittedName>
</protein>
<dbReference type="Proteomes" id="UP000024635">
    <property type="component" value="Unassembled WGS sequence"/>
</dbReference>
<dbReference type="AlphaFoldDB" id="A0A016SXU6"/>
<gene>
    <name evidence="1" type="primary">Acey_s0162.g3404</name>
    <name evidence="1" type="ORF">Y032_0162g3404</name>
</gene>
<proteinExistence type="predicted"/>